<dbReference type="InterPro" id="IPR023214">
    <property type="entry name" value="HAD_sf"/>
</dbReference>
<dbReference type="Proteomes" id="UP000053690">
    <property type="component" value="Unassembled WGS sequence"/>
</dbReference>
<dbReference type="GO" id="GO:0016787">
    <property type="term" value="F:hydrolase activity"/>
    <property type="evidence" value="ECO:0007669"/>
    <property type="project" value="UniProtKB-KW"/>
</dbReference>
<keyword evidence="1" id="KW-0732">Signal</keyword>
<protein>
    <submittedName>
        <fullName evidence="2">HAD family hydrolase</fullName>
    </submittedName>
</protein>
<sequence>MKTALLATAVFMAPFAVLADPLPSWTESDTKTRIIEFVNAVTDPDSPDYVTPADRISVFDNDGTLWAEQPVYFQLTFAMDRLAELANADPSILSNPTLEAAAEGDLQAIVDGGHDALIEVVNASHAGVSVEQFQDSVANWLDTARHPDTGLPYDQMTYQPMVELLRYLRDEGFRTYIVSGGGLHFMRVFAEEAYGIPPEQILGTYTDTIYETGDGAPAIIKAPGIAFIDDKEGKPINIERTIGRRPILAGGNSDGDFAMLEWTTAGSGPRLGILVHHTDAQREWAYDRESPIGKLVDGLDKGPELGWVIVDMAQDWDRIYTGGD</sequence>
<dbReference type="RefSeq" id="WP_068331365.1">
    <property type="nucleotide sequence ID" value="NZ_LQBP01000001.1"/>
</dbReference>
<dbReference type="OrthoDB" id="9799365at2"/>
<feature type="signal peptide" evidence="1">
    <location>
        <begin position="1"/>
        <end position="19"/>
    </location>
</feature>
<organism evidence="2 3">
    <name type="scientific">Ruegeria profundi</name>
    <dbReference type="NCBI Taxonomy" id="1685378"/>
    <lineage>
        <taxon>Bacteria</taxon>
        <taxon>Pseudomonadati</taxon>
        <taxon>Pseudomonadota</taxon>
        <taxon>Alphaproteobacteria</taxon>
        <taxon>Rhodobacterales</taxon>
        <taxon>Roseobacteraceae</taxon>
        <taxon>Ruegeria</taxon>
    </lineage>
</organism>
<evidence type="ECO:0000313" key="2">
    <source>
        <dbReference type="EMBL" id="KUJ81892.1"/>
    </source>
</evidence>
<reference evidence="3" key="1">
    <citation type="submission" date="2015-12" db="EMBL/GenBank/DDBJ databases">
        <authorList>
            <person name="Zhang G."/>
            <person name="Stingl U."/>
        </authorList>
    </citation>
    <scope>NUCLEOTIDE SEQUENCE [LARGE SCALE GENOMIC DNA]</scope>
    <source>
        <strain evidence="3">ZGT108</strain>
    </source>
</reference>
<dbReference type="Pfam" id="PF12710">
    <property type="entry name" value="HAD"/>
    <property type="match status" value="1"/>
</dbReference>
<dbReference type="InterPro" id="IPR036412">
    <property type="entry name" value="HAD-like_sf"/>
</dbReference>
<keyword evidence="2" id="KW-0378">Hydrolase</keyword>
<dbReference type="SUPFAM" id="SSF56784">
    <property type="entry name" value="HAD-like"/>
    <property type="match status" value="1"/>
</dbReference>
<evidence type="ECO:0000313" key="3">
    <source>
        <dbReference type="Proteomes" id="UP000053690"/>
    </source>
</evidence>
<dbReference type="EMBL" id="LQBP01000001">
    <property type="protein sequence ID" value="KUJ81892.1"/>
    <property type="molecule type" value="Genomic_DNA"/>
</dbReference>
<proteinExistence type="predicted"/>
<dbReference type="CDD" id="cd01427">
    <property type="entry name" value="HAD_like"/>
    <property type="match status" value="1"/>
</dbReference>
<feature type="chain" id="PRO_5007054612" evidence="1">
    <location>
        <begin position="20"/>
        <end position="324"/>
    </location>
</feature>
<name>A0A0X3U225_9RHOB</name>
<dbReference type="Gene3D" id="3.40.50.1000">
    <property type="entry name" value="HAD superfamily/HAD-like"/>
    <property type="match status" value="1"/>
</dbReference>
<accession>A0A0X3U225</accession>
<comment type="caution">
    <text evidence="2">The sequence shown here is derived from an EMBL/GenBank/DDBJ whole genome shotgun (WGS) entry which is preliminary data.</text>
</comment>
<dbReference type="STRING" id="1685378.AVO44_00965"/>
<gene>
    <name evidence="2" type="ORF">AVO44_00965</name>
</gene>
<keyword evidence="3" id="KW-1185">Reference proteome</keyword>
<dbReference type="AlphaFoldDB" id="A0A0X3U225"/>
<evidence type="ECO:0000256" key="1">
    <source>
        <dbReference type="SAM" id="SignalP"/>
    </source>
</evidence>